<dbReference type="InterPro" id="IPR049945">
    <property type="entry name" value="AAA_22"/>
</dbReference>
<protein>
    <submittedName>
        <fullName evidence="2">AAA family ATPase</fullName>
    </submittedName>
</protein>
<name>A0ABW8SS84_9CLOT</name>
<gene>
    <name evidence="2" type="ORF">ACJDU8_25730</name>
</gene>
<dbReference type="RefSeq" id="WP_406795026.1">
    <property type="nucleotide sequence ID" value="NZ_JBJHZX010000173.1"/>
</dbReference>
<sequence>MISDQKFMLVEGPPGCGKTTMCSRLTTRLVEQICSKRLDIVPVYISLRDKVGTMSRKSTN</sequence>
<dbReference type="SUPFAM" id="SSF52540">
    <property type="entry name" value="P-loop containing nucleoside triphosphate hydrolases"/>
    <property type="match status" value="1"/>
</dbReference>
<dbReference type="Gene3D" id="3.40.50.300">
    <property type="entry name" value="P-loop containing nucleotide triphosphate hydrolases"/>
    <property type="match status" value="1"/>
</dbReference>
<keyword evidence="3" id="KW-1185">Reference proteome</keyword>
<evidence type="ECO:0000259" key="1">
    <source>
        <dbReference type="Pfam" id="PF13401"/>
    </source>
</evidence>
<evidence type="ECO:0000313" key="3">
    <source>
        <dbReference type="Proteomes" id="UP001623660"/>
    </source>
</evidence>
<dbReference type="EMBL" id="JBJHZX010000173">
    <property type="protein sequence ID" value="MFL0198919.1"/>
    <property type="molecule type" value="Genomic_DNA"/>
</dbReference>
<dbReference type="Proteomes" id="UP001623660">
    <property type="component" value="Unassembled WGS sequence"/>
</dbReference>
<dbReference type="Pfam" id="PF13401">
    <property type="entry name" value="AAA_22"/>
    <property type="match status" value="1"/>
</dbReference>
<reference evidence="2 3" key="1">
    <citation type="submission" date="2024-11" db="EMBL/GenBank/DDBJ databases">
        <authorList>
            <person name="Heng Y.C."/>
            <person name="Lim A.C.H."/>
            <person name="Lee J.K.Y."/>
            <person name="Kittelmann S."/>
        </authorList>
    </citation>
    <scope>NUCLEOTIDE SEQUENCE [LARGE SCALE GENOMIC DNA]</scope>
    <source>
        <strain evidence="2 3">WILCCON 0269</strain>
    </source>
</reference>
<organism evidence="2 3">
    <name type="scientific">Candidatus Clostridium eludens</name>
    <dbReference type="NCBI Taxonomy" id="3381663"/>
    <lineage>
        <taxon>Bacteria</taxon>
        <taxon>Bacillati</taxon>
        <taxon>Bacillota</taxon>
        <taxon>Clostridia</taxon>
        <taxon>Eubacteriales</taxon>
        <taxon>Clostridiaceae</taxon>
        <taxon>Clostridium</taxon>
    </lineage>
</organism>
<evidence type="ECO:0000313" key="2">
    <source>
        <dbReference type="EMBL" id="MFL0198919.1"/>
    </source>
</evidence>
<feature type="domain" description="ORC1/DEAH AAA+ ATPase" evidence="1">
    <location>
        <begin position="4"/>
        <end position="45"/>
    </location>
</feature>
<comment type="caution">
    <text evidence="2">The sequence shown here is derived from an EMBL/GenBank/DDBJ whole genome shotgun (WGS) entry which is preliminary data.</text>
</comment>
<dbReference type="InterPro" id="IPR027417">
    <property type="entry name" value="P-loop_NTPase"/>
</dbReference>
<accession>A0ABW8SS84</accession>
<proteinExistence type="predicted"/>